<protein>
    <submittedName>
        <fullName evidence="6">Uncharacterized protein</fullName>
    </submittedName>
</protein>
<proteinExistence type="predicted"/>
<reference evidence="6" key="1">
    <citation type="submission" date="2021-12" db="EMBL/GenBank/DDBJ databases">
        <authorList>
            <person name="Martin H S."/>
        </authorList>
    </citation>
    <scope>NUCLEOTIDE SEQUENCE</scope>
</reference>
<name>A0A8J9VLV2_9NEOP</name>
<evidence type="ECO:0000256" key="2">
    <source>
        <dbReference type="ARBA" id="ARBA00022692"/>
    </source>
</evidence>
<keyword evidence="2 5" id="KW-0812">Transmembrane</keyword>
<dbReference type="InterPro" id="IPR049680">
    <property type="entry name" value="FLVCR1-2_SLC49-like"/>
</dbReference>
<dbReference type="PANTHER" id="PTHR10924">
    <property type="entry name" value="MAJOR FACILITATOR SUPERFAMILY PROTEIN-RELATED"/>
    <property type="match status" value="1"/>
</dbReference>
<sequence>MAPTDNIPNGIRTASEPISSKLFLSDEEPKHEVAGSVMDGLIMEATEGYTVYRTRWFMLAFFVLYSASNSLQWTQYTIISDIIVKYYGVKSHVVSWTSMVYMITYVPLIFPASWLLDKTENDDNKILYGDKLFFETSCYSSASNENLTAVWRFPHFSWITLFPVFREYFIYRHFVYELYNVYICIRPIPL</sequence>
<feature type="transmembrane region" description="Helical" evidence="5">
    <location>
        <begin position="93"/>
        <end position="116"/>
    </location>
</feature>
<dbReference type="GO" id="GO:0015232">
    <property type="term" value="F:heme transmembrane transporter activity"/>
    <property type="evidence" value="ECO:0007669"/>
    <property type="project" value="TreeGrafter"/>
</dbReference>
<dbReference type="GO" id="GO:0016020">
    <property type="term" value="C:membrane"/>
    <property type="evidence" value="ECO:0007669"/>
    <property type="project" value="UniProtKB-SubCell"/>
</dbReference>
<dbReference type="AlphaFoldDB" id="A0A8J9VLV2"/>
<evidence type="ECO:0000256" key="5">
    <source>
        <dbReference type="SAM" id="Phobius"/>
    </source>
</evidence>
<feature type="transmembrane region" description="Helical" evidence="5">
    <location>
        <begin position="56"/>
        <end position="73"/>
    </location>
</feature>
<accession>A0A8J9VLV2</accession>
<keyword evidence="3 5" id="KW-1133">Transmembrane helix</keyword>
<dbReference type="Proteomes" id="UP000838878">
    <property type="component" value="Chromosome 4"/>
</dbReference>
<evidence type="ECO:0000256" key="4">
    <source>
        <dbReference type="ARBA" id="ARBA00023136"/>
    </source>
</evidence>
<evidence type="ECO:0000313" key="7">
    <source>
        <dbReference type="Proteomes" id="UP000838878"/>
    </source>
</evidence>
<dbReference type="OrthoDB" id="422206at2759"/>
<dbReference type="GO" id="GO:0097037">
    <property type="term" value="P:heme export"/>
    <property type="evidence" value="ECO:0007669"/>
    <property type="project" value="TreeGrafter"/>
</dbReference>
<dbReference type="EMBL" id="OV170224">
    <property type="protein sequence ID" value="CAH0724493.1"/>
    <property type="molecule type" value="Genomic_DNA"/>
</dbReference>
<dbReference type="InterPro" id="IPR036259">
    <property type="entry name" value="MFS_trans_sf"/>
</dbReference>
<dbReference type="PANTHER" id="PTHR10924:SF4">
    <property type="entry name" value="GH15861P"/>
    <property type="match status" value="1"/>
</dbReference>
<dbReference type="GO" id="GO:0020037">
    <property type="term" value="F:heme binding"/>
    <property type="evidence" value="ECO:0007669"/>
    <property type="project" value="TreeGrafter"/>
</dbReference>
<evidence type="ECO:0000256" key="3">
    <source>
        <dbReference type="ARBA" id="ARBA00022989"/>
    </source>
</evidence>
<keyword evidence="7" id="KW-1185">Reference proteome</keyword>
<keyword evidence="4 5" id="KW-0472">Membrane</keyword>
<gene>
    <name evidence="6" type="ORF">BINO364_LOCUS10195</name>
</gene>
<evidence type="ECO:0000256" key="1">
    <source>
        <dbReference type="ARBA" id="ARBA00004141"/>
    </source>
</evidence>
<feature type="non-terminal residue" evidence="6">
    <location>
        <position position="190"/>
    </location>
</feature>
<comment type="subcellular location">
    <subcellularLocation>
        <location evidence="1">Membrane</location>
        <topology evidence="1">Multi-pass membrane protein</topology>
    </subcellularLocation>
</comment>
<organism evidence="6 7">
    <name type="scientific">Brenthis ino</name>
    <name type="common">lesser marbled fritillary</name>
    <dbReference type="NCBI Taxonomy" id="405034"/>
    <lineage>
        <taxon>Eukaryota</taxon>
        <taxon>Metazoa</taxon>
        <taxon>Ecdysozoa</taxon>
        <taxon>Arthropoda</taxon>
        <taxon>Hexapoda</taxon>
        <taxon>Insecta</taxon>
        <taxon>Pterygota</taxon>
        <taxon>Neoptera</taxon>
        <taxon>Endopterygota</taxon>
        <taxon>Lepidoptera</taxon>
        <taxon>Glossata</taxon>
        <taxon>Ditrysia</taxon>
        <taxon>Papilionoidea</taxon>
        <taxon>Nymphalidae</taxon>
        <taxon>Heliconiinae</taxon>
        <taxon>Argynnini</taxon>
        <taxon>Brenthis</taxon>
    </lineage>
</organism>
<dbReference type="SUPFAM" id="SSF103473">
    <property type="entry name" value="MFS general substrate transporter"/>
    <property type="match status" value="1"/>
</dbReference>
<evidence type="ECO:0000313" key="6">
    <source>
        <dbReference type="EMBL" id="CAH0724493.1"/>
    </source>
</evidence>